<keyword evidence="1" id="KW-0732">Signal</keyword>
<keyword evidence="4" id="KW-1185">Reference proteome</keyword>
<organism evidence="3 4">
    <name type="scientific">Somion occarium</name>
    <dbReference type="NCBI Taxonomy" id="3059160"/>
    <lineage>
        <taxon>Eukaryota</taxon>
        <taxon>Fungi</taxon>
        <taxon>Dikarya</taxon>
        <taxon>Basidiomycota</taxon>
        <taxon>Agaricomycotina</taxon>
        <taxon>Agaricomycetes</taxon>
        <taxon>Polyporales</taxon>
        <taxon>Cerrenaceae</taxon>
        <taxon>Somion</taxon>
    </lineage>
</organism>
<dbReference type="Proteomes" id="UP001497453">
    <property type="component" value="Chromosome 4"/>
</dbReference>
<feature type="domain" description="Beta-glucuronidase C-terminal" evidence="2">
    <location>
        <begin position="430"/>
        <end position="530"/>
    </location>
</feature>
<evidence type="ECO:0000313" key="4">
    <source>
        <dbReference type="Proteomes" id="UP001497453"/>
    </source>
</evidence>
<evidence type="ECO:0000313" key="3">
    <source>
        <dbReference type="EMBL" id="CAL1706860.1"/>
    </source>
</evidence>
<dbReference type="EMBL" id="OZ037947">
    <property type="protein sequence ID" value="CAL1706860.1"/>
    <property type="molecule type" value="Genomic_DNA"/>
</dbReference>
<dbReference type="Pfam" id="PF16862">
    <property type="entry name" value="Glyco_hydro_79C"/>
    <property type="match status" value="1"/>
</dbReference>
<dbReference type="InterPro" id="IPR017853">
    <property type="entry name" value="GH"/>
</dbReference>
<dbReference type="Gene3D" id="3.20.20.80">
    <property type="entry name" value="Glycosidases"/>
    <property type="match status" value="1"/>
</dbReference>
<proteinExistence type="predicted"/>
<accession>A0ABP1DGA6</accession>
<dbReference type="SUPFAM" id="SSF51445">
    <property type="entry name" value="(Trans)glycosidases"/>
    <property type="match status" value="1"/>
</dbReference>
<feature type="chain" id="PRO_5046491832" description="Beta-glucuronidase C-terminal domain-containing protein" evidence="1">
    <location>
        <begin position="25"/>
        <end position="533"/>
    </location>
</feature>
<sequence length="533" mass="56930">MMCTHYGPATSMLALAGLIASVFKAHLSWHASVSAVNVSVSSTPPGTSQNLLSTLLSFSIEQDRWPDWTGIDRRNQFTFNALDNYAQLTGTPSKIRVGADSEDHTTWSPTVTINSDSFPPPNSVTPYPEATQIVVGDGYYQLSKFLLPGTHMTWGVNLGLDNVTNAVNMAKSIVKAFGASAVKAAGVTLDMIEIGNEADLYKNNGLRPSNWTVQQYVVDWESLAGPVSEAAGLRRGGVTFQGAAFAGTGFTPRQIFDLGILDGTPGKLITTISQHRYSGAFCSGGDFALSSFMSKASVRSNLTLWLPDIAASKQHGLRYILGETGSIACHGAPGVSNTAGAALWVIDYALQAATLGIEETFFHEGIGYKYNFFQPISLNRSVVDGSPLDPPQPPHVMPSYYAGIVINTLIGQTGSAKIVELVVPDDNVSGYAVYEKNVLKRAVFVNFHAWLLSSTGTRPSVHLDLSFTSGSGVKNATAKRLVIQHADDTQNLTFGGQSYETSDARAGGKITQESVDISKGLDLLATEAVLLSF</sequence>
<name>A0ABP1DGA6_9APHY</name>
<evidence type="ECO:0000256" key="1">
    <source>
        <dbReference type="SAM" id="SignalP"/>
    </source>
</evidence>
<dbReference type="InterPro" id="IPR031728">
    <property type="entry name" value="GlcAase_C"/>
</dbReference>
<evidence type="ECO:0000259" key="2">
    <source>
        <dbReference type="Pfam" id="PF16862"/>
    </source>
</evidence>
<dbReference type="PANTHER" id="PTHR36183">
    <property type="entry name" value="BETA-GLUCURONIDASE"/>
    <property type="match status" value="1"/>
</dbReference>
<gene>
    <name evidence="3" type="ORF">GFSPODELE1_LOCUS6080</name>
</gene>
<reference evidence="4" key="1">
    <citation type="submission" date="2024-04" db="EMBL/GenBank/DDBJ databases">
        <authorList>
            <person name="Shaw F."/>
            <person name="Minotto A."/>
        </authorList>
    </citation>
    <scope>NUCLEOTIDE SEQUENCE [LARGE SCALE GENOMIC DNA]</scope>
</reference>
<feature type="signal peptide" evidence="1">
    <location>
        <begin position="1"/>
        <end position="24"/>
    </location>
</feature>
<dbReference type="PANTHER" id="PTHR36183:SF2">
    <property type="entry name" value="BETA-GLUCURONIDASE C-TERMINAL DOMAIN-CONTAINING PROTEIN"/>
    <property type="match status" value="1"/>
</dbReference>
<protein>
    <recommendedName>
        <fullName evidence="2">Beta-glucuronidase C-terminal domain-containing protein</fullName>
    </recommendedName>
</protein>
<dbReference type="InterPro" id="IPR052974">
    <property type="entry name" value="GH79_Enzymes"/>
</dbReference>